<feature type="transmembrane region" description="Helical" evidence="1">
    <location>
        <begin position="7"/>
        <end position="29"/>
    </location>
</feature>
<keyword evidence="1" id="KW-1133">Transmembrane helix</keyword>
<sequence>MTHKSKWLLFAPAGLVLVGAGASMLPWAGGLKEKGRPAPEWVAAGTLALAVFNAGLSIFGRGVVEKVLHELREKPQPATMPTQLDRLRLPA</sequence>
<keyword evidence="1" id="KW-0812">Transmembrane</keyword>
<protein>
    <submittedName>
        <fullName evidence="2">Uncharacterized protein</fullName>
    </submittedName>
</protein>
<dbReference type="Proteomes" id="UP001501153">
    <property type="component" value="Unassembled WGS sequence"/>
</dbReference>
<organism evidence="2 3">
    <name type="scientific">Hymenobacter saemangeumensis</name>
    <dbReference type="NCBI Taxonomy" id="1084522"/>
    <lineage>
        <taxon>Bacteria</taxon>
        <taxon>Pseudomonadati</taxon>
        <taxon>Bacteroidota</taxon>
        <taxon>Cytophagia</taxon>
        <taxon>Cytophagales</taxon>
        <taxon>Hymenobacteraceae</taxon>
        <taxon>Hymenobacter</taxon>
    </lineage>
</organism>
<dbReference type="EMBL" id="BAABGZ010000006">
    <property type="protein sequence ID" value="GAA4346853.1"/>
    <property type="molecule type" value="Genomic_DNA"/>
</dbReference>
<keyword evidence="3" id="KW-1185">Reference proteome</keyword>
<reference evidence="3" key="1">
    <citation type="journal article" date="2019" name="Int. J. Syst. Evol. Microbiol.">
        <title>The Global Catalogue of Microorganisms (GCM) 10K type strain sequencing project: providing services to taxonomists for standard genome sequencing and annotation.</title>
        <authorList>
            <consortium name="The Broad Institute Genomics Platform"/>
            <consortium name="The Broad Institute Genome Sequencing Center for Infectious Disease"/>
            <person name="Wu L."/>
            <person name="Ma J."/>
        </authorList>
    </citation>
    <scope>NUCLEOTIDE SEQUENCE [LARGE SCALE GENOMIC DNA]</scope>
    <source>
        <strain evidence="3">JCM 17923</strain>
    </source>
</reference>
<evidence type="ECO:0000256" key="1">
    <source>
        <dbReference type="SAM" id="Phobius"/>
    </source>
</evidence>
<feature type="transmembrane region" description="Helical" evidence="1">
    <location>
        <begin position="41"/>
        <end position="64"/>
    </location>
</feature>
<keyword evidence="1" id="KW-0472">Membrane</keyword>
<gene>
    <name evidence="2" type="ORF">GCM10023185_01480</name>
</gene>
<evidence type="ECO:0000313" key="3">
    <source>
        <dbReference type="Proteomes" id="UP001501153"/>
    </source>
</evidence>
<dbReference type="RefSeq" id="WP_345232873.1">
    <property type="nucleotide sequence ID" value="NZ_BAABGZ010000006.1"/>
</dbReference>
<proteinExistence type="predicted"/>
<name>A0ABP8HXP4_9BACT</name>
<evidence type="ECO:0000313" key="2">
    <source>
        <dbReference type="EMBL" id="GAA4346853.1"/>
    </source>
</evidence>
<accession>A0ABP8HXP4</accession>
<comment type="caution">
    <text evidence="2">The sequence shown here is derived from an EMBL/GenBank/DDBJ whole genome shotgun (WGS) entry which is preliminary data.</text>
</comment>